<dbReference type="InterPro" id="IPR050405">
    <property type="entry name" value="Intermediate_filament"/>
</dbReference>
<evidence type="ECO:0000256" key="2">
    <source>
        <dbReference type="ARBA" id="ARBA00023054"/>
    </source>
</evidence>
<evidence type="ECO:0000256" key="4">
    <source>
        <dbReference type="RuleBase" id="RU000685"/>
    </source>
</evidence>
<dbReference type="InParanoid" id="F6QYT4"/>
<dbReference type="PROSITE" id="PS51842">
    <property type="entry name" value="IF_ROD_2"/>
    <property type="match status" value="1"/>
</dbReference>
<evidence type="ECO:0000313" key="8">
    <source>
        <dbReference type="Ensembl" id="ENSCJAP00000033641.2"/>
    </source>
</evidence>
<evidence type="ECO:0000256" key="1">
    <source>
        <dbReference type="ARBA" id="ARBA00022754"/>
    </source>
</evidence>
<dbReference type="Pfam" id="PF00038">
    <property type="entry name" value="Filament"/>
    <property type="match status" value="1"/>
</dbReference>
<feature type="compositionally biased region" description="Low complexity" evidence="6">
    <location>
        <begin position="1"/>
        <end position="13"/>
    </location>
</feature>
<dbReference type="SMART" id="SM01391">
    <property type="entry name" value="Filament"/>
    <property type="match status" value="1"/>
</dbReference>
<dbReference type="GO" id="GO:0045109">
    <property type="term" value="P:intermediate filament organization"/>
    <property type="evidence" value="ECO:0007669"/>
    <property type="project" value="TreeGrafter"/>
</dbReference>
<dbReference type="InterPro" id="IPR006821">
    <property type="entry name" value="Intermed_filament_DNA-bd"/>
</dbReference>
<keyword evidence="1 4" id="KW-0403">Intermediate filament</keyword>
<dbReference type="STRING" id="9483.ENSCJAP00000033641"/>
<dbReference type="GO" id="GO:0099184">
    <property type="term" value="F:structural constituent of postsynaptic intermediate filament cytoskeleton"/>
    <property type="evidence" value="ECO:0007669"/>
    <property type="project" value="Ensembl"/>
</dbReference>
<organism evidence="8 9">
    <name type="scientific">Callithrix jacchus</name>
    <name type="common">White-tufted-ear marmoset</name>
    <name type="synonym">Simia Jacchus</name>
    <dbReference type="NCBI Taxonomy" id="9483"/>
    <lineage>
        <taxon>Eukaryota</taxon>
        <taxon>Metazoa</taxon>
        <taxon>Chordata</taxon>
        <taxon>Craniata</taxon>
        <taxon>Vertebrata</taxon>
        <taxon>Euteleostomi</taxon>
        <taxon>Mammalia</taxon>
        <taxon>Eutheria</taxon>
        <taxon>Euarchontoglires</taxon>
        <taxon>Primates</taxon>
        <taxon>Haplorrhini</taxon>
        <taxon>Platyrrhini</taxon>
        <taxon>Cebidae</taxon>
        <taxon>Callitrichinae</taxon>
        <taxon>Callithrix</taxon>
        <taxon>Callithrix</taxon>
    </lineage>
</organism>
<dbReference type="eggNOG" id="ENOG502RAU0">
    <property type="taxonomic scope" value="Eukaryota"/>
</dbReference>
<evidence type="ECO:0000259" key="7">
    <source>
        <dbReference type="PROSITE" id="PS51842"/>
    </source>
</evidence>
<dbReference type="FunFam" id="1.20.5.500:FF:000001">
    <property type="entry name" value="Type II keratin 23"/>
    <property type="match status" value="1"/>
</dbReference>
<dbReference type="PANTHER" id="PTHR45652:SF18">
    <property type="entry name" value="ALPHA-INTERNEXIN"/>
    <property type="match status" value="1"/>
</dbReference>
<dbReference type="Proteomes" id="UP000008225">
    <property type="component" value="Chromosome 12"/>
</dbReference>
<name>F6QYT4_CALJA</name>
<dbReference type="Ensembl" id="ENSCJAT00000035539.3">
    <property type="protein sequence ID" value="ENSCJAP00000033641.2"/>
    <property type="gene ID" value="ENSCJAG00000018178.4"/>
</dbReference>
<dbReference type="GO" id="GO:0098685">
    <property type="term" value="C:Schaffer collateral - CA1 synapse"/>
    <property type="evidence" value="ECO:0007669"/>
    <property type="project" value="Ensembl"/>
</dbReference>
<accession>F6QYT4</accession>
<dbReference type="HOGENOM" id="CLU_012560_7_3_1"/>
<keyword evidence="2 5" id="KW-0175">Coiled coil</keyword>
<comment type="similarity">
    <text evidence="3 4">Belongs to the intermediate filament family.</text>
</comment>
<dbReference type="InterPro" id="IPR039008">
    <property type="entry name" value="IF_rod_dom"/>
</dbReference>
<feature type="coiled-coil region" evidence="5">
    <location>
        <begin position="351"/>
        <end position="445"/>
    </location>
</feature>
<dbReference type="InterPro" id="IPR018039">
    <property type="entry name" value="IF_conserved"/>
</dbReference>
<feature type="region of interest" description="Disordered" evidence="6">
    <location>
        <begin position="1"/>
        <end position="31"/>
    </location>
</feature>
<reference evidence="8" key="1">
    <citation type="submission" date="2009-03" db="EMBL/GenBank/DDBJ databases">
        <authorList>
            <person name="Warren W."/>
            <person name="Ye L."/>
            <person name="Minx P."/>
            <person name="Worley K."/>
            <person name="Gibbs R."/>
            <person name="Wilson R.K."/>
        </authorList>
    </citation>
    <scope>NUCLEOTIDE SEQUENCE [LARGE SCALE GENOMIC DNA]</scope>
</reference>
<dbReference type="AlphaFoldDB" id="F6QYT4"/>
<dbReference type="FunCoup" id="F6QYT4">
    <property type="interactions" value="686"/>
</dbReference>
<reference evidence="8" key="3">
    <citation type="submission" date="2025-09" db="UniProtKB">
        <authorList>
            <consortium name="Ensembl"/>
        </authorList>
    </citation>
    <scope>IDENTIFICATION</scope>
</reference>
<dbReference type="SUPFAM" id="SSF64593">
    <property type="entry name" value="Intermediate filament protein, coiled coil region"/>
    <property type="match status" value="2"/>
</dbReference>
<dbReference type="FunFam" id="1.20.5.170:FF:000002">
    <property type="entry name" value="Type I keratin KA11"/>
    <property type="match status" value="1"/>
</dbReference>
<sequence length="613" mass="67296">MPPFPLGARLRAGAPPPTRRPSPSALKASAHRPAAPCLPHLSFLLYLQPKPTPGPDPGTMSFGSEHYLCSSSSSYRKVFGDGSRLSARLAGAGGAGGFRSQSLSRSNVASSTACSSASSLGLGLAYRRPPASDGLDLSQAAARTNEYKIIRTNEKEQLQGLNDRFAVFIEKVHQLETQNRALEAELAALRQRHAEPSRVGELFQRELRDLRAQLEEASSARAQALLERDGLAEEVQRLRARCEEESRGREGAERALKAQQRDVDGATLARLDLEKKVESLLDELAFVRQVHDEEVAELLATLQASSQAAAEVDVAVAKPDLSSALREIRAQYESLAAKNLQSAEEWYKSKFANLNEQAARSTEAIRASREEIHEYRRQLQARTIEIEGLRGANESLERQILELEERHNAEVAGYQDSIGQLENDLRNTKSEMARHLREYQDLLNVKMALDIEIAAYRKLLEGEETRFSTSGLSISGLNPLPNPSYLLPSRILSSTSKVSSTGLSLKKEEEEEEASKTSPTFTPWLHSWCGPVGEEEILRPEEGCACAYPLARSRFWTASSSSAQLCSICIAQSFTCAKVDAGFVLCPAVTSARAEELPRLSSTSPLRALVIRT</sequence>
<dbReference type="Gene3D" id="1.20.5.1160">
    <property type="entry name" value="Vasodilator-stimulated phosphoprotein"/>
    <property type="match status" value="1"/>
</dbReference>
<protein>
    <submittedName>
        <fullName evidence="8">Internexin neuronal intermediate filament protein alpha</fullName>
    </submittedName>
</protein>
<gene>
    <name evidence="8" type="primary">INA</name>
</gene>
<dbReference type="GO" id="GO:1990830">
    <property type="term" value="P:cellular response to leukemia inhibitory factor"/>
    <property type="evidence" value="ECO:0007669"/>
    <property type="project" value="Ensembl"/>
</dbReference>
<feature type="domain" description="IF rod" evidence="7">
    <location>
        <begin position="154"/>
        <end position="467"/>
    </location>
</feature>
<evidence type="ECO:0000256" key="6">
    <source>
        <dbReference type="SAM" id="MobiDB-lite"/>
    </source>
</evidence>
<evidence type="ECO:0000256" key="5">
    <source>
        <dbReference type="SAM" id="Coils"/>
    </source>
</evidence>
<dbReference type="Gene3D" id="1.20.5.170">
    <property type="match status" value="1"/>
</dbReference>
<evidence type="ECO:0000313" key="9">
    <source>
        <dbReference type="Proteomes" id="UP000008225"/>
    </source>
</evidence>
<dbReference type="SUPFAM" id="SSF90257">
    <property type="entry name" value="Myosin rod fragments"/>
    <property type="match status" value="1"/>
</dbReference>
<dbReference type="Gene3D" id="1.20.5.500">
    <property type="entry name" value="Single helix bin"/>
    <property type="match status" value="1"/>
</dbReference>
<dbReference type="GO" id="GO:0099160">
    <property type="term" value="C:postsynaptic intermediate filament cytoskeleton"/>
    <property type="evidence" value="ECO:0007669"/>
    <property type="project" value="TreeGrafter"/>
</dbReference>
<dbReference type="PANTHER" id="PTHR45652">
    <property type="entry name" value="GLIAL FIBRILLARY ACIDIC PROTEIN"/>
    <property type="match status" value="1"/>
</dbReference>
<dbReference type="GO" id="GO:0099170">
    <property type="term" value="P:postsynaptic modulation of chemical synaptic transmission"/>
    <property type="evidence" value="ECO:0007669"/>
    <property type="project" value="Ensembl"/>
</dbReference>
<evidence type="ECO:0000256" key="3">
    <source>
        <dbReference type="ARBA" id="ARBA00061646"/>
    </source>
</evidence>
<feature type="coiled-coil region" evidence="5">
    <location>
        <begin position="165"/>
        <end position="290"/>
    </location>
</feature>
<dbReference type="GO" id="GO:0005883">
    <property type="term" value="C:neurofilament"/>
    <property type="evidence" value="ECO:0007669"/>
    <property type="project" value="Ensembl"/>
</dbReference>
<keyword evidence="9" id="KW-1185">Reference proteome</keyword>
<proteinExistence type="inferred from homology"/>
<reference evidence="8" key="2">
    <citation type="submission" date="2025-08" db="UniProtKB">
        <authorList>
            <consortium name="Ensembl"/>
        </authorList>
    </citation>
    <scope>IDENTIFICATION</scope>
</reference>
<dbReference type="Pfam" id="PF04732">
    <property type="entry name" value="Filament_head"/>
    <property type="match status" value="1"/>
</dbReference>
<dbReference type="GO" id="GO:0036464">
    <property type="term" value="C:cytoplasmic ribonucleoprotein granule"/>
    <property type="evidence" value="ECO:0007669"/>
    <property type="project" value="Ensembl"/>
</dbReference>
<dbReference type="GeneTree" id="ENSGT00940000154418"/>
<dbReference type="FunFam" id="1.20.5.1160:FF:000001">
    <property type="entry name" value="Keratin type II"/>
    <property type="match status" value="1"/>
</dbReference>
<dbReference type="OMA" id="CASSYRK"/>
<dbReference type="PROSITE" id="PS00226">
    <property type="entry name" value="IF_ROD_1"/>
    <property type="match status" value="1"/>
</dbReference>
<dbReference type="Bgee" id="ENSCJAG00000018178">
    <property type="expression patterns" value="Expressed in cerebellum and 3 other cell types or tissues"/>
</dbReference>
<dbReference type="GO" id="GO:0060052">
    <property type="term" value="P:neurofilament cytoskeleton organization"/>
    <property type="evidence" value="ECO:0007669"/>
    <property type="project" value="Ensembl"/>
</dbReference>